<dbReference type="InterPro" id="IPR029064">
    <property type="entry name" value="Ribosomal_eL30-like_sf"/>
</dbReference>
<keyword evidence="7" id="KW-1185">Reference proteome</keyword>
<protein>
    <submittedName>
        <fullName evidence="6">RNA methyltransferase</fullName>
    </submittedName>
</protein>
<dbReference type="RefSeq" id="WP_324780461.1">
    <property type="nucleotide sequence ID" value="NZ_CP141769.1"/>
</dbReference>
<evidence type="ECO:0000256" key="2">
    <source>
        <dbReference type="ARBA" id="ARBA00022603"/>
    </source>
</evidence>
<accession>A0ABZ1CKL5</accession>
<dbReference type="InterPro" id="IPR051259">
    <property type="entry name" value="rRNA_Methyltransferase"/>
</dbReference>
<dbReference type="GO" id="GO:0008168">
    <property type="term" value="F:methyltransferase activity"/>
    <property type="evidence" value="ECO:0007669"/>
    <property type="project" value="UniProtKB-KW"/>
</dbReference>
<dbReference type="InterPro" id="IPR001537">
    <property type="entry name" value="SpoU_MeTrfase"/>
</dbReference>
<evidence type="ECO:0000256" key="3">
    <source>
        <dbReference type="ARBA" id="ARBA00022679"/>
    </source>
</evidence>
<evidence type="ECO:0000313" key="6">
    <source>
        <dbReference type="EMBL" id="WRS39930.1"/>
    </source>
</evidence>
<sequence>MTETAITSRDNPIFKRLKKLGESARARRDAHMTLLDGEHLLEAYLDAGGTPRTVVRAASLAADRLAAHARRCPQAKWLVLPDALFAELAPVATPTGLLAEVAWLAPSPFAGTPLVIVLEDIQDPGNLGAMLRTGAAAGATLAVLSKGCHDPWSPKALRGGQGAQFVLPVQAGVDLQAWLAGFDGQCVALALGERSRDFYTLDLRGPLVLVAGNEGAGLSAAICRAAGTCAHIPMAGRIESLNASAALAVAVFEAVRQRRTR</sequence>
<dbReference type="Pfam" id="PF00588">
    <property type="entry name" value="SpoU_methylase"/>
    <property type="match status" value="1"/>
</dbReference>
<dbReference type="Gene3D" id="3.40.1280.10">
    <property type="match status" value="1"/>
</dbReference>
<dbReference type="Pfam" id="PF22435">
    <property type="entry name" value="MRM3-like_sub_bind"/>
    <property type="match status" value="1"/>
</dbReference>
<reference evidence="6 7" key="1">
    <citation type="submission" date="2023-12" db="EMBL/GenBank/DDBJ databases">
        <title>Thiobacillus sedimentum sp. nov., a chemolithoautotrophic sulfur-oxidizing bacterium isolated from freshwater sediment.</title>
        <authorList>
            <person name="Luo J."/>
            <person name="Dai C."/>
        </authorList>
    </citation>
    <scope>NUCLEOTIDE SEQUENCE [LARGE SCALE GENOMIC DNA]</scope>
    <source>
        <strain evidence="6 7">SCUT-2</strain>
    </source>
</reference>
<gene>
    <name evidence="6" type="ORF">VA613_03420</name>
</gene>
<dbReference type="InterPro" id="IPR029026">
    <property type="entry name" value="tRNA_m1G_MTases_N"/>
</dbReference>
<dbReference type="SUPFAM" id="SSF75217">
    <property type="entry name" value="alpha/beta knot"/>
    <property type="match status" value="1"/>
</dbReference>
<dbReference type="PANTHER" id="PTHR43191">
    <property type="entry name" value="RRNA METHYLTRANSFERASE 3"/>
    <property type="match status" value="1"/>
</dbReference>
<evidence type="ECO:0000259" key="5">
    <source>
        <dbReference type="Pfam" id="PF22435"/>
    </source>
</evidence>
<comment type="similarity">
    <text evidence="1">Belongs to the class IV-like SAM-binding methyltransferase superfamily. RNA methyltransferase TrmH family.</text>
</comment>
<name>A0ABZ1CKL5_9PROT</name>
<dbReference type="CDD" id="cd18095">
    <property type="entry name" value="SpoU-like_rRNA-MTase"/>
    <property type="match status" value="1"/>
</dbReference>
<dbReference type="Proteomes" id="UP001334732">
    <property type="component" value="Chromosome"/>
</dbReference>
<evidence type="ECO:0000313" key="7">
    <source>
        <dbReference type="Proteomes" id="UP001334732"/>
    </source>
</evidence>
<keyword evidence="2 6" id="KW-0489">Methyltransferase</keyword>
<evidence type="ECO:0000256" key="1">
    <source>
        <dbReference type="ARBA" id="ARBA00007228"/>
    </source>
</evidence>
<evidence type="ECO:0000259" key="4">
    <source>
        <dbReference type="Pfam" id="PF00588"/>
    </source>
</evidence>
<dbReference type="PANTHER" id="PTHR43191:SF2">
    <property type="entry name" value="RRNA METHYLTRANSFERASE 3, MITOCHONDRIAL"/>
    <property type="match status" value="1"/>
</dbReference>
<dbReference type="SUPFAM" id="SSF55315">
    <property type="entry name" value="L30e-like"/>
    <property type="match status" value="1"/>
</dbReference>
<dbReference type="GO" id="GO:0032259">
    <property type="term" value="P:methylation"/>
    <property type="evidence" value="ECO:0007669"/>
    <property type="project" value="UniProtKB-KW"/>
</dbReference>
<dbReference type="InterPro" id="IPR029028">
    <property type="entry name" value="Alpha/beta_knot_MTases"/>
</dbReference>
<feature type="domain" description="MRM3-like substrate binding" evidence="5">
    <location>
        <begin position="11"/>
        <end position="99"/>
    </location>
</feature>
<organism evidence="6 7">
    <name type="scientific">Thiobacillus sedimenti</name>
    <dbReference type="NCBI Taxonomy" id="3110231"/>
    <lineage>
        <taxon>Bacteria</taxon>
        <taxon>Pseudomonadati</taxon>
        <taxon>Pseudomonadota</taxon>
        <taxon>Betaproteobacteria</taxon>
        <taxon>Nitrosomonadales</taxon>
        <taxon>Thiobacillaceae</taxon>
        <taxon>Thiobacillus</taxon>
    </lineage>
</organism>
<dbReference type="InterPro" id="IPR053888">
    <property type="entry name" value="MRM3-like_sub_bind"/>
</dbReference>
<keyword evidence="3" id="KW-0808">Transferase</keyword>
<dbReference type="EMBL" id="CP141769">
    <property type="protein sequence ID" value="WRS39930.1"/>
    <property type="molecule type" value="Genomic_DNA"/>
</dbReference>
<proteinExistence type="inferred from homology"/>
<feature type="domain" description="tRNA/rRNA methyltransferase SpoU type" evidence="4">
    <location>
        <begin position="114"/>
        <end position="251"/>
    </location>
</feature>
<dbReference type="Gene3D" id="3.30.1330.30">
    <property type="match status" value="1"/>
</dbReference>